<dbReference type="GO" id="GO:0016787">
    <property type="term" value="F:hydrolase activity"/>
    <property type="evidence" value="ECO:0007669"/>
    <property type="project" value="UniProtKB-KW"/>
</dbReference>
<dbReference type="EMBL" id="KT955714">
    <property type="protein sequence ID" value="AMH39666.1"/>
    <property type="molecule type" value="Genomic_DNA"/>
</dbReference>
<protein>
    <submittedName>
        <fullName evidence="5">6-phosphogluconate phosphatase</fullName>
    </submittedName>
    <submittedName>
        <fullName evidence="6">Hydrolase</fullName>
    </submittedName>
</protein>
<dbReference type="AlphaFoldDB" id="A0A120MG92"/>
<dbReference type="STRING" id="943830.A4A58_04205"/>
<dbReference type="PANTHER" id="PTHR46193">
    <property type="entry name" value="6-PHOSPHOGLUCONATE PHOSPHATASE"/>
    <property type="match status" value="1"/>
</dbReference>
<dbReference type="CDD" id="cd07526">
    <property type="entry name" value="HAD_BPGM_like"/>
    <property type="match status" value="1"/>
</dbReference>
<comment type="cofactor">
    <cofactor evidence="1">
        <name>Mg(2+)</name>
        <dbReference type="ChEBI" id="CHEBI:18420"/>
    </cofactor>
</comment>
<dbReference type="SFLD" id="SFLDG01135">
    <property type="entry name" value="C1.5.6:_HAD__Beta-PGM__Phospha"/>
    <property type="match status" value="1"/>
</dbReference>
<evidence type="ECO:0000256" key="2">
    <source>
        <dbReference type="ARBA" id="ARBA00006171"/>
    </source>
</evidence>
<gene>
    <name evidence="5" type="primary">yieH</name>
    <name evidence="6" type="ORF">A4A58_04205</name>
    <name evidence="5" type="ORF">PROKKA_00855</name>
</gene>
<sequence>MSSVSSRFDLVIFDCDGVLVDSESLACVVHADVLTQFGYPITADQVHERFLGRSAREARLEVETELGRVLPDDYTATLKATIDEVFGAKLQPIPHIAETLAILSRPVCVASSGTPTRIRSSLTTTGLLDRFDPHLFSALQVERGKPQPDLFLFAAAQMNAAPERCVVIEDSIPGVTAGIAAGMTVFGYHGGGHCSPATAAALTAAGAHLVFDDMRQLPALVARGALAGEPVDLA</sequence>
<keyword evidence="4" id="KW-0460">Magnesium</keyword>
<dbReference type="Proteomes" id="UP000076574">
    <property type="component" value="Unassembled WGS sequence"/>
</dbReference>
<reference evidence="6 7" key="2">
    <citation type="submission" date="2016-03" db="EMBL/GenBank/DDBJ databases">
        <title>Microsymbionts genomes from the relict species Vavilovia formosa (Stev.) Fed.</title>
        <authorList>
            <person name="Kopat V."/>
            <person name="Chirak E."/>
            <person name="Kimeklis A."/>
            <person name="Andronov E."/>
        </authorList>
    </citation>
    <scope>NUCLEOTIDE SEQUENCE [LARGE SCALE GENOMIC DNA]</scope>
    <source>
        <strain evidence="6 7">Vaf07</strain>
    </source>
</reference>
<organism evidence="5">
    <name type="scientific">Tardiphaga robiniae</name>
    <dbReference type="NCBI Taxonomy" id="943830"/>
    <lineage>
        <taxon>Bacteria</taxon>
        <taxon>Pseudomonadati</taxon>
        <taxon>Pseudomonadota</taxon>
        <taxon>Alphaproteobacteria</taxon>
        <taxon>Hyphomicrobiales</taxon>
        <taxon>Nitrobacteraceae</taxon>
        <taxon>Tardiphaga</taxon>
    </lineage>
</organism>
<dbReference type="InterPro" id="IPR036412">
    <property type="entry name" value="HAD-like_sf"/>
</dbReference>
<dbReference type="SUPFAM" id="SSF56784">
    <property type="entry name" value="HAD-like"/>
    <property type="match status" value="1"/>
</dbReference>
<accession>A0A120MG92</accession>
<evidence type="ECO:0000256" key="4">
    <source>
        <dbReference type="ARBA" id="ARBA00022842"/>
    </source>
</evidence>
<evidence type="ECO:0000313" key="7">
    <source>
        <dbReference type="Proteomes" id="UP000076574"/>
    </source>
</evidence>
<evidence type="ECO:0000256" key="1">
    <source>
        <dbReference type="ARBA" id="ARBA00001946"/>
    </source>
</evidence>
<dbReference type="Gene3D" id="3.40.50.1000">
    <property type="entry name" value="HAD superfamily/HAD-like"/>
    <property type="match status" value="1"/>
</dbReference>
<keyword evidence="7" id="KW-1185">Reference proteome</keyword>
<dbReference type="SFLD" id="SFLDG01129">
    <property type="entry name" value="C1.5:_HAD__Beta-PGM__Phosphata"/>
    <property type="match status" value="1"/>
</dbReference>
<dbReference type="EMBL" id="LVYV01000001">
    <property type="protein sequence ID" value="KZD25612.1"/>
    <property type="molecule type" value="Genomic_DNA"/>
</dbReference>
<proteinExistence type="inferred from homology"/>
<dbReference type="InterPro" id="IPR023198">
    <property type="entry name" value="PGP-like_dom2"/>
</dbReference>
<dbReference type="PANTHER" id="PTHR46193:SF10">
    <property type="entry name" value="6-PHOSPHOGLUCONATE PHOSPHATASE"/>
    <property type="match status" value="1"/>
</dbReference>
<comment type="similarity">
    <text evidence="2">Belongs to the HAD-like hydrolase superfamily. CbbY/CbbZ/Gph/YieH family.</text>
</comment>
<dbReference type="InterPro" id="IPR006439">
    <property type="entry name" value="HAD-SF_hydro_IA"/>
</dbReference>
<dbReference type="Pfam" id="PF00702">
    <property type="entry name" value="Hydrolase"/>
    <property type="match status" value="1"/>
</dbReference>
<evidence type="ECO:0000313" key="5">
    <source>
        <dbReference type="EMBL" id="AMH39666.1"/>
    </source>
</evidence>
<dbReference type="InterPro" id="IPR023214">
    <property type="entry name" value="HAD_sf"/>
</dbReference>
<dbReference type="SFLD" id="SFLDS00003">
    <property type="entry name" value="Haloacid_Dehalogenase"/>
    <property type="match status" value="1"/>
</dbReference>
<dbReference type="NCBIfam" id="TIGR01509">
    <property type="entry name" value="HAD-SF-IA-v3"/>
    <property type="match status" value="1"/>
</dbReference>
<evidence type="ECO:0000256" key="3">
    <source>
        <dbReference type="ARBA" id="ARBA00022723"/>
    </source>
</evidence>
<dbReference type="Gene3D" id="1.10.150.240">
    <property type="entry name" value="Putative phosphatase, domain 2"/>
    <property type="match status" value="1"/>
</dbReference>
<dbReference type="RefSeq" id="WP_068730033.1">
    <property type="nucleotide sequence ID" value="NZ_LVYV01000001.1"/>
</dbReference>
<name>A0A120MG92_9BRAD</name>
<keyword evidence="6" id="KW-0378">Hydrolase</keyword>
<evidence type="ECO:0000313" key="6">
    <source>
        <dbReference type="EMBL" id="KZD25612.1"/>
    </source>
</evidence>
<dbReference type="InterPro" id="IPR051600">
    <property type="entry name" value="Beta-PGM-like"/>
</dbReference>
<dbReference type="OrthoDB" id="9797743at2"/>
<keyword evidence="3" id="KW-0479">Metal-binding</keyword>
<reference evidence="5" key="1">
    <citation type="submission" date="2015-10" db="EMBL/GenBank/DDBJ databases">
        <title>Evolution marks in rhizobial microsymbionts genomes from the relict species Vavilovia formosa (Stev.) Fed.</title>
        <authorList>
            <person name="Kopat V."/>
        </authorList>
    </citation>
    <scope>NUCLEOTIDE SEQUENCE</scope>
    <source>
        <strain evidence="5">Vaf-07</strain>
    </source>
</reference>
<dbReference type="GO" id="GO:0046872">
    <property type="term" value="F:metal ion binding"/>
    <property type="evidence" value="ECO:0007669"/>
    <property type="project" value="UniProtKB-KW"/>
</dbReference>